<evidence type="ECO:0000259" key="2">
    <source>
        <dbReference type="Pfam" id="PF13490"/>
    </source>
</evidence>
<dbReference type="NCBIfam" id="TIGR03988">
    <property type="entry name" value="antisig_RsrA"/>
    <property type="match status" value="1"/>
</dbReference>
<dbReference type="InterPro" id="IPR024020">
    <property type="entry name" value="Anit_sigma_mycothiol_RsrA"/>
</dbReference>
<feature type="region of interest" description="Disordered" evidence="1">
    <location>
        <begin position="1"/>
        <end position="22"/>
    </location>
</feature>
<dbReference type="AlphaFoldDB" id="A0A562IT43"/>
<evidence type="ECO:0000313" key="3">
    <source>
        <dbReference type="EMBL" id="TWH74072.1"/>
    </source>
</evidence>
<gene>
    <name evidence="3" type="ORF">JD78_02605</name>
</gene>
<proteinExistence type="predicted"/>
<comment type="caution">
    <text evidence="3">The sequence shown here is derived from an EMBL/GenBank/DDBJ whole genome shotgun (WGS) entry which is preliminary data.</text>
</comment>
<evidence type="ECO:0000256" key="1">
    <source>
        <dbReference type="SAM" id="MobiDB-lite"/>
    </source>
</evidence>
<evidence type="ECO:0000313" key="4">
    <source>
        <dbReference type="Proteomes" id="UP000321490"/>
    </source>
</evidence>
<reference evidence="3 4" key="1">
    <citation type="submission" date="2019-07" db="EMBL/GenBank/DDBJ databases">
        <title>R&amp;d 2014.</title>
        <authorList>
            <person name="Klenk H.-P."/>
        </authorList>
    </citation>
    <scope>NUCLEOTIDE SEQUENCE [LARGE SCALE GENOMIC DNA]</scope>
    <source>
        <strain evidence="3 4">DSM 45764</strain>
    </source>
</reference>
<dbReference type="RefSeq" id="WP_228395266.1">
    <property type="nucleotide sequence ID" value="NZ_JABGDC010000137.1"/>
</dbReference>
<sequence>MSTGAHDGTRATEGGHGAHDDVDITSCDDVLSHVFEFLDHETDDARRSVIAEHLEDCSPCLRQFGIEQEFKALVRRRCGGDAPPPGLRDRIKVQLTTVSFEEDGTQVRIERSSVETYTEQLPGERPSA</sequence>
<protein>
    <submittedName>
        <fullName evidence="3">Mycothiol system anti-sigma-R factor</fullName>
    </submittedName>
</protein>
<dbReference type="InterPro" id="IPR027383">
    <property type="entry name" value="Znf_put"/>
</dbReference>
<feature type="domain" description="Putative zinc-finger" evidence="2">
    <location>
        <begin position="27"/>
        <end position="60"/>
    </location>
</feature>
<dbReference type="Proteomes" id="UP000321490">
    <property type="component" value="Unassembled WGS sequence"/>
</dbReference>
<organism evidence="3 4">
    <name type="scientific">Modestobacter roseus</name>
    <dbReference type="NCBI Taxonomy" id="1181884"/>
    <lineage>
        <taxon>Bacteria</taxon>
        <taxon>Bacillati</taxon>
        <taxon>Actinomycetota</taxon>
        <taxon>Actinomycetes</taxon>
        <taxon>Geodermatophilales</taxon>
        <taxon>Geodermatophilaceae</taxon>
        <taxon>Modestobacter</taxon>
    </lineage>
</organism>
<accession>A0A562IT43</accession>
<name>A0A562IT43_9ACTN</name>
<dbReference type="Pfam" id="PF13490">
    <property type="entry name" value="zf-HC2"/>
    <property type="match status" value="1"/>
</dbReference>
<dbReference type="EMBL" id="VLKF01000001">
    <property type="protein sequence ID" value="TWH74072.1"/>
    <property type="molecule type" value="Genomic_DNA"/>
</dbReference>
<keyword evidence="4" id="KW-1185">Reference proteome</keyword>